<evidence type="ECO:0000256" key="9">
    <source>
        <dbReference type="ARBA" id="ARBA00038850"/>
    </source>
</evidence>
<evidence type="ECO:0000259" key="12">
    <source>
        <dbReference type="PROSITE" id="PS50893"/>
    </source>
</evidence>
<feature type="region of interest" description="Disordered" evidence="11">
    <location>
        <begin position="1"/>
        <end position="20"/>
    </location>
</feature>
<evidence type="ECO:0000256" key="3">
    <source>
        <dbReference type="ARBA" id="ARBA00022448"/>
    </source>
</evidence>
<keyword evidence="8" id="KW-0472">Membrane</keyword>
<dbReference type="Gene3D" id="3.40.50.300">
    <property type="entry name" value="P-loop containing nucleotide triphosphate hydrolases"/>
    <property type="match status" value="1"/>
</dbReference>
<comment type="similarity">
    <text evidence="2">Belongs to the ABC transporter superfamily.</text>
</comment>
<dbReference type="FunFam" id="3.40.50.300:FF:000020">
    <property type="entry name" value="Amino acid ABC transporter ATP-binding component"/>
    <property type="match status" value="1"/>
</dbReference>
<dbReference type="InterPro" id="IPR050086">
    <property type="entry name" value="MetN_ABC_transporter-like"/>
</dbReference>
<name>A0A8J2TYM3_9MICO</name>
<evidence type="ECO:0000313" key="13">
    <source>
        <dbReference type="EMBL" id="GGA16561.1"/>
    </source>
</evidence>
<keyword evidence="5" id="KW-0547">Nucleotide-binding</keyword>
<dbReference type="GO" id="GO:0016887">
    <property type="term" value="F:ATP hydrolysis activity"/>
    <property type="evidence" value="ECO:0007669"/>
    <property type="project" value="InterPro"/>
</dbReference>
<dbReference type="AlphaFoldDB" id="A0A8J2TYM3"/>
<keyword evidence="14" id="KW-1185">Reference proteome</keyword>
<feature type="domain" description="ABC transporter" evidence="12">
    <location>
        <begin position="26"/>
        <end position="271"/>
    </location>
</feature>
<dbReference type="SUPFAM" id="SSF52540">
    <property type="entry name" value="P-loop containing nucleoside triphosphate hydrolases"/>
    <property type="match status" value="1"/>
</dbReference>
<accession>A0A8J2TYM3</accession>
<keyword evidence="3" id="KW-0813">Transport</keyword>
<dbReference type="InterPro" id="IPR027417">
    <property type="entry name" value="P-loop_NTPase"/>
</dbReference>
<proteinExistence type="inferred from homology"/>
<dbReference type="GO" id="GO:0005886">
    <property type="term" value="C:plasma membrane"/>
    <property type="evidence" value="ECO:0007669"/>
    <property type="project" value="UniProtKB-SubCell"/>
</dbReference>
<keyword evidence="7" id="KW-0029">Amino-acid transport</keyword>
<dbReference type="RefSeq" id="WP_188550715.1">
    <property type="nucleotide sequence ID" value="NZ_BMFY01000007.1"/>
</dbReference>
<comment type="subcellular location">
    <subcellularLocation>
        <location evidence="1">Cell membrane</location>
        <topology evidence="1">Peripheral membrane protein</topology>
    </subcellularLocation>
</comment>
<dbReference type="GO" id="GO:0015426">
    <property type="term" value="F:ATPase-coupled polar amino acid-transporter activity"/>
    <property type="evidence" value="ECO:0007669"/>
    <property type="project" value="UniProtKB-EC"/>
</dbReference>
<dbReference type="PIRSF" id="PIRSF039085">
    <property type="entry name" value="ABC_ATPase_HisP"/>
    <property type="match status" value="1"/>
</dbReference>
<dbReference type="InterPro" id="IPR030679">
    <property type="entry name" value="ABC_ATPase_HisP-typ"/>
</dbReference>
<dbReference type="Proteomes" id="UP000616114">
    <property type="component" value="Unassembled WGS sequence"/>
</dbReference>
<dbReference type="InterPro" id="IPR017871">
    <property type="entry name" value="ABC_transporter-like_CS"/>
</dbReference>
<dbReference type="CDD" id="cd03262">
    <property type="entry name" value="ABC_HisP_GlnQ"/>
    <property type="match status" value="1"/>
</dbReference>
<dbReference type="InterPro" id="IPR003439">
    <property type="entry name" value="ABC_transporter-like_ATP-bd"/>
</dbReference>
<keyword evidence="4" id="KW-1003">Cell membrane</keyword>
<reference evidence="13" key="2">
    <citation type="submission" date="2020-09" db="EMBL/GenBank/DDBJ databases">
        <authorList>
            <person name="Sun Q."/>
            <person name="Zhou Y."/>
        </authorList>
    </citation>
    <scope>NUCLEOTIDE SEQUENCE</scope>
    <source>
        <strain evidence="13">CGMCC 1.12785</strain>
    </source>
</reference>
<reference evidence="13" key="1">
    <citation type="journal article" date="2014" name="Int. J. Syst. Evol. Microbiol.">
        <title>Complete genome sequence of Corynebacterium casei LMG S-19264T (=DSM 44701T), isolated from a smear-ripened cheese.</title>
        <authorList>
            <consortium name="US DOE Joint Genome Institute (JGI-PGF)"/>
            <person name="Walter F."/>
            <person name="Albersmeier A."/>
            <person name="Kalinowski J."/>
            <person name="Ruckert C."/>
        </authorList>
    </citation>
    <scope>NUCLEOTIDE SEQUENCE</scope>
    <source>
        <strain evidence="13">CGMCC 1.12785</strain>
    </source>
</reference>
<dbReference type="SMART" id="SM00382">
    <property type="entry name" value="AAA"/>
    <property type="match status" value="1"/>
</dbReference>
<dbReference type="EMBL" id="BMFY01000007">
    <property type="protein sequence ID" value="GGA16561.1"/>
    <property type="molecule type" value="Genomic_DNA"/>
</dbReference>
<keyword evidence="6 13" id="KW-0067">ATP-binding</keyword>
<dbReference type="PANTHER" id="PTHR43166">
    <property type="entry name" value="AMINO ACID IMPORT ATP-BINDING PROTEIN"/>
    <property type="match status" value="1"/>
</dbReference>
<dbReference type="InterPro" id="IPR003593">
    <property type="entry name" value="AAA+_ATPase"/>
</dbReference>
<evidence type="ECO:0000256" key="4">
    <source>
        <dbReference type="ARBA" id="ARBA00022475"/>
    </source>
</evidence>
<evidence type="ECO:0000256" key="7">
    <source>
        <dbReference type="ARBA" id="ARBA00022970"/>
    </source>
</evidence>
<dbReference type="Pfam" id="PF00005">
    <property type="entry name" value="ABC_tran"/>
    <property type="match status" value="1"/>
</dbReference>
<evidence type="ECO:0000256" key="6">
    <source>
        <dbReference type="ARBA" id="ARBA00022840"/>
    </source>
</evidence>
<dbReference type="PROSITE" id="PS00211">
    <property type="entry name" value="ABC_TRANSPORTER_1"/>
    <property type="match status" value="1"/>
</dbReference>
<evidence type="ECO:0000256" key="8">
    <source>
        <dbReference type="ARBA" id="ARBA00023136"/>
    </source>
</evidence>
<protein>
    <recommendedName>
        <fullName evidence="9">ABC-type polar-amino-acid transporter</fullName>
        <ecNumber evidence="9">7.4.2.1</ecNumber>
    </recommendedName>
</protein>
<evidence type="ECO:0000256" key="1">
    <source>
        <dbReference type="ARBA" id="ARBA00004202"/>
    </source>
</evidence>
<gene>
    <name evidence="13" type="ORF">GCM10011333_19600</name>
</gene>
<evidence type="ECO:0000256" key="5">
    <source>
        <dbReference type="ARBA" id="ARBA00022741"/>
    </source>
</evidence>
<comment type="catalytic activity">
    <reaction evidence="10">
        <text>a polar amino acid(out) + ATP + H2O = a polar amino acid(in) + ADP + phosphate + H(+)</text>
        <dbReference type="Rhea" id="RHEA:14673"/>
        <dbReference type="ChEBI" id="CHEBI:15377"/>
        <dbReference type="ChEBI" id="CHEBI:15378"/>
        <dbReference type="ChEBI" id="CHEBI:30616"/>
        <dbReference type="ChEBI" id="CHEBI:43474"/>
        <dbReference type="ChEBI" id="CHEBI:62031"/>
        <dbReference type="ChEBI" id="CHEBI:456216"/>
        <dbReference type="EC" id="7.4.2.1"/>
    </reaction>
    <physiologicalReaction direction="left-to-right" evidence="10">
        <dbReference type="Rhea" id="RHEA:14674"/>
    </physiologicalReaction>
</comment>
<dbReference type="EC" id="7.4.2.1" evidence="9"/>
<dbReference type="PROSITE" id="PS50893">
    <property type="entry name" value="ABC_TRANSPORTER_2"/>
    <property type="match status" value="1"/>
</dbReference>
<sequence length="275" mass="29507">MSNTSETATMADGASGSGAPQGESIVKAIDVHKAFGDKVILSGVSLEVARGEVVVLVGPSGAGKTTFLRTLNMLEPIDGGEIHVNGQRIGQKVNSRGKLVDCSARELAAQRADIGFVFQHFNLFPHMTVLENVWHAPVHVKGENKNEAVAHARELLEKVGLADWAEARPRSLSGGQQQRVAIARSLAMRPALMLFDEPTSALDPEMVGEVLAVMKDLANGGMTMVVVSHEMGFTREVADRVVVLDGGRIIEDGAPAQVFSDPQHERTRQFLSKVL</sequence>
<evidence type="ECO:0000256" key="11">
    <source>
        <dbReference type="SAM" id="MobiDB-lite"/>
    </source>
</evidence>
<evidence type="ECO:0000256" key="2">
    <source>
        <dbReference type="ARBA" id="ARBA00005417"/>
    </source>
</evidence>
<comment type="caution">
    <text evidence="13">The sequence shown here is derived from an EMBL/GenBank/DDBJ whole genome shotgun (WGS) entry which is preliminary data.</text>
</comment>
<evidence type="ECO:0000256" key="10">
    <source>
        <dbReference type="ARBA" id="ARBA00047624"/>
    </source>
</evidence>
<evidence type="ECO:0000313" key="14">
    <source>
        <dbReference type="Proteomes" id="UP000616114"/>
    </source>
</evidence>
<organism evidence="13 14">
    <name type="scientific">Sediminivirga luteola</name>
    <dbReference type="NCBI Taxonomy" id="1774748"/>
    <lineage>
        <taxon>Bacteria</taxon>
        <taxon>Bacillati</taxon>
        <taxon>Actinomycetota</taxon>
        <taxon>Actinomycetes</taxon>
        <taxon>Micrococcales</taxon>
        <taxon>Brevibacteriaceae</taxon>
        <taxon>Sediminivirga</taxon>
    </lineage>
</organism>
<dbReference type="GO" id="GO:0005524">
    <property type="term" value="F:ATP binding"/>
    <property type="evidence" value="ECO:0007669"/>
    <property type="project" value="UniProtKB-KW"/>
</dbReference>
<dbReference type="PANTHER" id="PTHR43166:SF9">
    <property type="entry name" value="GLUTAMATE_ASPARTATE IMPORT ATP-BINDING PROTEIN GLTL"/>
    <property type="match status" value="1"/>
</dbReference>